<dbReference type="EnsemblMetazoa" id="ASIC013088-RA">
    <property type="protein sequence ID" value="ASIC013088-PA"/>
    <property type="gene ID" value="ASIC013088"/>
</dbReference>
<dbReference type="VEuPathDB" id="VectorBase:ASIC013088"/>
<evidence type="ECO:0000313" key="2">
    <source>
        <dbReference type="EnsemblMetazoa" id="ASIC013088-PA"/>
    </source>
</evidence>
<dbReference type="Proteomes" id="UP000030765">
    <property type="component" value="Unassembled WGS sequence"/>
</dbReference>
<evidence type="ECO:0000313" key="1">
    <source>
        <dbReference type="EMBL" id="KFB45250.1"/>
    </source>
</evidence>
<keyword evidence="3" id="KW-1185">Reference proteome</keyword>
<dbReference type="AlphaFoldDB" id="A0A084W4V6"/>
<proteinExistence type="predicted"/>
<dbReference type="EMBL" id="ATLV01020384">
    <property type="status" value="NOT_ANNOTATED_CDS"/>
    <property type="molecule type" value="Genomic_DNA"/>
</dbReference>
<protein>
    <submittedName>
        <fullName evidence="1 2">Uncharacterized protein</fullName>
    </submittedName>
</protein>
<gene>
    <name evidence="1" type="ORF">ZHAS_00013088</name>
</gene>
<reference evidence="1 3" key="1">
    <citation type="journal article" date="2014" name="BMC Genomics">
        <title>Genome sequence of Anopheles sinensis provides insight into genetics basis of mosquito competence for malaria parasites.</title>
        <authorList>
            <person name="Zhou D."/>
            <person name="Zhang D."/>
            <person name="Ding G."/>
            <person name="Shi L."/>
            <person name="Hou Q."/>
            <person name="Ye Y."/>
            <person name="Xu Y."/>
            <person name="Zhou H."/>
            <person name="Xiong C."/>
            <person name="Li S."/>
            <person name="Yu J."/>
            <person name="Hong S."/>
            <person name="Yu X."/>
            <person name="Zou P."/>
            <person name="Chen C."/>
            <person name="Chang X."/>
            <person name="Wang W."/>
            <person name="Lv Y."/>
            <person name="Sun Y."/>
            <person name="Ma L."/>
            <person name="Shen B."/>
            <person name="Zhu C."/>
        </authorList>
    </citation>
    <scope>NUCLEOTIDE SEQUENCE [LARGE SCALE GENOMIC DNA]</scope>
</reference>
<sequence>MARLNGNRPLMLDIVKRRSKVLERVDANEAIATELSSPTRNGNFVTALIVR</sequence>
<dbReference type="EMBL" id="KE525299">
    <property type="protein sequence ID" value="KFB45250.1"/>
    <property type="molecule type" value="Genomic_DNA"/>
</dbReference>
<organism evidence="1">
    <name type="scientific">Anopheles sinensis</name>
    <name type="common">Mosquito</name>
    <dbReference type="NCBI Taxonomy" id="74873"/>
    <lineage>
        <taxon>Eukaryota</taxon>
        <taxon>Metazoa</taxon>
        <taxon>Ecdysozoa</taxon>
        <taxon>Arthropoda</taxon>
        <taxon>Hexapoda</taxon>
        <taxon>Insecta</taxon>
        <taxon>Pterygota</taxon>
        <taxon>Neoptera</taxon>
        <taxon>Endopterygota</taxon>
        <taxon>Diptera</taxon>
        <taxon>Nematocera</taxon>
        <taxon>Culicoidea</taxon>
        <taxon>Culicidae</taxon>
        <taxon>Anophelinae</taxon>
        <taxon>Anopheles</taxon>
    </lineage>
</organism>
<name>A0A084W4V6_ANOSI</name>
<evidence type="ECO:0000313" key="3">
    <source>
        <dbReference type="Proteomes" id="UP000030765"/>
    </source>
</evidence>
<reference evidence="2" key="2">
    <citation type="submission" date="2020-05" db="UniProtKB">
        <authorList>
            <consortium name="EnsemblMetazoa"/>
        </authorList>
    </citation>
    <scope>IDENTIFICATION</scope>
</reference>
<accession>A0A084W4V6</accession>